<dbReference type="EC" id="4.1.2.43" evidence="4"/>
<dbReference type="GO" id="GO:0033982">
    <property type="term" value="F:3-dehydro-L-gulonate-6-phosphate decarboxylase activity"/>
    <property type="evidence" value="ECO:0007669"/>
    <property type="project" value="TreeGrafter"/>
</dbReference>
<dbReference type="PANTHER" id="PTHR35039">
    <property type="entry name" value="3-KETO-L-GULONATE-6-PHOSPHATE DECARBOXYLASE SGBH-RELATED"/>
    <property type="match status" value="1"/>
</dbReference>
<proteinExistence type="inferred from homology"/>
<dbReference type="Pfam" id="PF00215">
    <property type="entry name" value="OMPdecase"/>
    <property type="match status" value="1"/>
</dbReference>
<dbReference type="GO" id="GO:0004590">
    <property type="term" value="F:orotidine-5'-phosphate decarboxylase activity"/>
    <property type="evidence" value="ECO:0007669"/>
    <property type="project" value="InterPro"/>
</dbReference>
<dbReference type="RefSeq" id="WP_089970172.1">
    <property type="nucleotide sequence ID" value="NZ_FOCQ01000012.1"/>
</dbReference>
<dbReference type="PANTHER" id="PTHR35039:SF3">
    <property type="entry name" value="3-KETO-L-GULONATE-6-PHOSPHATE DECARBOXYLASE SGBH-RELATED"/>
    <property type="match status" value="1"/>
</dbReference>
<evidence type="ECO:0000313" key="10">
    <source>
        <dbReference type="Proteomes" id="UP000199695"/>
    </source>
</evidence>
<evidence type="ECO:0000259" key="8">
    <source>
        <dbReference type="SMART" id="SM00934"/>
    </source>
</evidence>
<feature type="domain" description="Orotidine 5'-phosphate decarboxylase" evidence="8">
    <location>
        <begin position="2"/>
        <end position="205"/>
    </location>
</feature>
<dbReference type="Gene3D" id="3.20.20.70">
    <property type="entry name" value="Aldolase class I"/>
    <property type="match status" value="1"/>
</dbReference>
<comment type="pathway">
    <text evidence="2">One-carbon metabolism; formaldehyde assimilation via RuMP pathway; D-fructose 6-phosphate from D-ribulose 5-phosphate and formaldehyde: step 1/2.</text>
</comment>
<evidence type="ECO:0000256" key="5">
    <source>
        <dbReference type="ARBA" id="ARBA00022563"/>
    </source>
</evidence>
<comment type="similarity">
    <text evidence="3">Belongs to the HPS/KGPDC family. HPS subfamily.</text>
</comment>
<sequence length="220" mass="24289">MKIQLALDRMTMEEAIQITGQVQPFVDWIEVGTSLIKEFGMDSVRALRSRFPDKCLVADVKTFDNAAYEFDMCFSAGADVATVMGAAPLVTIETCIEVAAKHGKQVMIDLLHTPEAQLQALATYEEVVFCVHVSKDEQEKRDRQQSADQLPHMLKRFDGRKKKLALAGGINLDSLPSLIRARPDILIIGTAITRATDPADAARTIQEFLNSSQKGENSHA</sequence>
<dbReference type="GO" id="GO:0006207">
    <property type="term" value="P:'de novo' pyrimidine nucleobase biosynthetic process"/>
    <property type="evidence" value="ECO:0007669"/>
    <property type="project" value="InterPro"/>
</dbReference>
<dbReference type="SUPFAM" id="SSF51366">
    <property type="entry name" value="Ribulose-phoshate binding barrel"/>
    <property type="match status" value="1"/>
</dbReference>
<evidence type="ECO:0000256" key="2">
    <source>
        <dbReference type="ARBA" id="ARBA00005014"/>
    </source>
</evidence>
<comment type="catalytic activity">
    <reaction evidence="1">
        <text>D-ribulose 5-phosphate + formaldehyde = D-arabino-hex-3-ulose 6-phosphate</text>
        <dbReference type="Rhea" id="RHEA:25201"/>
        <dbReference type="ChEBI" id="CHEBI:16842"/>
        <dbReference type="ChEBI" id="CHEBI:58121"/>
        <dbReference type="ChEBI" id="CHEBI:58542"/>
        <dbReference type="EC" id="4.1.2.43"/>
    </reaction>
</comment>
<evidence type="ECO:0000256" key="1">
    <source>
        <dbReference type="ARBA" id="ARBA00000718"/>
    </source>
</evidence>
<dbReference type="STRING" id="1173111.SAMN05444955_11230"/>
<dbReference type="GO" id="GO:0019854">
    <property type="term" value="P:L-ascorbic acid catabolic process"/>
    <property type="evidence" value="ECO:0007669"/>
    <property type="project" value="TreeGrafter"/>
</dbReference>
<evidence type="ECO:0000313" key="9">
    <source>
        <dbReference type="EMBL" id="SEN46500.1"/>
    </source>
</evidence>
<dbReference type="Proteomes" id="UP000199695">
    <property type="component" value="Unassembled WGS sequence"/>
</dbReference>
<dbReference type="FunFam" id="3.20.20.70:FF:000022">
    <property type="entry name" value="3-keto-L-gulonate-6-phosphate decarboxylase UlaD"/>
    <property type="match status" value="1"/>
</dbReference>
<dbReference type="GO" id="GO:0043801">
    <property type="term" value="F:hexulose-6-phosphate synthase activity"/>
    <property type="evidence" value="ECO:0007669"/>
    <property type="project" value="UniProtKB-EC"/>
</dbReference>
<gene>
    <name evidence="9" type="ORF">SAMN05444955_11230</name>
</gene>
<reference evidence="9 10" key="1">
    <citation type="submission" date="2016-10" db="EMBL/GenBank/DDBJ databases">
        <authorList>
            <person name="de Groot N.N."/>
        </authorList>
    </citation>
    <scope>NUCLEOTIDE SEQUENCE [LARGE SCALE GENOMIC DNA]</scope>
    <source>
        <strain evidence="9 10">DSM 46701</strain>
    </source>
</reference>
<evidence type="ECO:0000256" key="3">
    <source>
        <dbReference type="ARBA" id="ARBA00006350"/>
    </source>
</evidence>
<keyword evidence="5" id="KW-0554">One-carbon metabolism</keyword>
<dbReference type="AlphaFoldDB" id="A0A1H8GRP9"/>
<evidence type="ECO:0000256" key="7">
    <source>
        <dbReference type="ARBA" id="ARBA00023277"/>
    </source>
</evidence>
<keyword evidence="10" id="KW-1185">Reference proteome</keyword>
<evidence type="ECO:0000256" key="4">
    <source>
        <dbReference type="ARBA" id="ARBA00012890"/>
    </source>
</evidence>
<dbReference type="InterPro" id="IPR041710">
    <property type="entry name" value="HPS/KGPDC"/>
</dbReference>
<dbReference type="EMBL" id="FOCQ01000012">
    <property type="protein sequence ID" value="SEN46500.1"/>
    <property type="molecule type" value="Genomic_DNA"/>
</dbReference>
<dbReference type="SMART" id="SM00934">
    <property type="entry name" value="OMPdecase"/>
    <property type="match status" value="1"/>
</dbReference>
<dbReference type="InterPro" id="IPR013785">
    <property type="entry name" value="Aldolase_TIM"/>
</dbReference>
<dbReference type="NCBIfam" id="TIGR03128">
    <property type="entry name" value="RuMP_HxlA"/>
    <property type="match status" value="1"/>
</dbReference>
<dbReference type="OrthoDB" id="43475at2"/>
<accession>A0A1H8GRP9</accession>
<dbReference type="CDD" id="cd04726">
    <property type="entry name" value="KGPDC_HPS"/>
    <property type="match status" value="1"/>
</dbReference>
<dbReference type="GO" id="GO:0006730">
    <property type="term" value="P:one-carbon metabolic process"/>
    <property type="evidence" value="ECO:0007669"/>
    <property type="project" value="UniProtKB-KW"/>
</dbReference>
<protein>
    <recommendedName>
        <fullName evidence="4">3-hexulose-6-phosphate synthase</fullName>
        <ecNumber evidence="4">4.1.2.43</ecNumber>
    </recommendedName>
</protein>
<dbReference type="InterPro" id="IPR011060">
    <property type="entry name" value="RibuloseP-bd_barrel"/>
</dbReference>
<dbReference type="InterPro" id="IPR017553">
    <property type="entry name" value="3-hexulose-6-phosphate_synth"/>
</dbReference>
<keyword evidence="6" id="KW-0456">Lyase</keyword>
<organism evidence="9 10">
    <name type="scientific">Lihuaxuella thermophila</name>
    <dbReference type="NCBI Taxonomy" id="1173111"/>
    <lineage>
        <taxon>Bacteria</taxon>
        <taxon>Bacillati</taxon>
        <taxon>Bacillota</taxon>
        <taxon>Bacilli</taxon>
        <taxon>Bacillales</taxon>
        <taxon>Thermoactinomycetaceae</taxon>
        <taxon>Lihuaxuella</taxon>
    </lineage>
</organism>
<dbReference type="InterPro" id="IPR001754">
    <property type="entry name" value="OMPdeCOase_dom"/>
</dbReference>
<evidence type="ECO:0000256" key="6">
    <source>
        <dbReference type="ARBA" id="ARBA00023239"/>
    </source>
</evidence>
<name>A0A1H8GRP9_9BACL</name>
<keyword evidence="7" id="KW-0119">Carbohydrate metabolism</keyword>